<keyword evidence="1" id="KW-0812">Transmembrane</keyword>
<evidence type="ECO:0000256" key="1">
    <source>
        <dbReference type="SAM" id="Phobius"/>
    </source>
</evidence>
<evidence type="ECO:0000313" key="2">
    <source>
        <dbReference type="EMBL" id="SVB66156.1"/>
    </source>
</evidence>
<sequence>TSSASFLPEGSGGAPSGAVALAQQFGFSVGDRGGERSPEFYADLVTSDEILRQVVTRSFPRTPTEEGSDEVDLFTHYKVVGATEEERIERAVYALSRDLSVTTDRDTGIVRFSVTTSDPVLSRGMAALVLELVNDFDLTTRRSQASAERLFSGERLTQLTGELREVEDSLMNFSLENRLFGNSPSLQLEFERLQRAVARREALVTSLAQAHESARIEEVRNTPVITLIESPRVPAIRDPRGRVTTIAVGLVTGTILGVFLAFVRNYREADRMKEDPQLAGLSALWSEAVNDVTRLFRRSSR</sequence>
<dbReference type="AlphaFoldDB" id="A0A382FSU1"/>
<feature type="transmembrane region" description="Helical" evidence="1">
    <location>
        <begin position="243"/>
        <end position="263"/>
    </location>
</feature>
<reference evidence="2" key="1">
    <citation type="submission" date="2018-05" db="EMBL/GenBank/DDBJ databases">
        <authorList>
            <person name="Lanie J.A."/>
            <person name="Ng W.-L."/>
            <person name="Kazmierczak K.M."/>
            <person name="Andrzejewski T.M."/>
            <person name="Davidsen T.M."/>
            <person name="Wayne K.J."/>
            <person name="Tettelin H."/>
            <person name="Glass J.I."/>
            <person name="Rusch D."/>
            <person name="Podicherti R."/>
            <person name="Tsui H.-C.T."/>
            <person name="Winkler M.E."/>
        </authorList>
    </citation>
    <scope>NUCLEOTIDE SEQUENCE</scope>
</reference>
<dbReference type="GO" id="GO:0004713">
    <property type="term" value="F:protein tyrosine kinase activity"/>
    <property type="evidence" value="ECO:0007669"/>
    <property type="project" value="TreeGrafter"/>
</dbReference>
<proteinExistence type="predicted"/>
<protein>
    <recommendedName>
        <fullName evidence="3">Tyrosine kinase G-rich domain-containing protein</fullName>
    </recommendedName>
</protein>
<name>A0A382FSU1_9ZZZZ</name>
<dbReference type="PANTHER" id="PTHR32309:SF13">
    <property type="entry name" value="FERRIC ENTEROBACTIN TRANSPORT PROTEIN FEPE"/>
    <property type="match status" value="1"/>
</dbReference>
<feature type="non-terminal residue" evidence="2">
    <location>
        <position position="1"/>
    </location>
</feature>
<dbReference type="PANTHER" id="PTHR32309">
    <property type="entry name" value="TYROSINE-PROTEIN KINASE"/>
    <property type="match status" value="1"/>
</dbReference>
<evidence type="ECO:0008006" key="3">
    <source>
        <dbReference type="Google" id="ProtNLM"/>
    </source>
</evidence>
<dbReference type="GO" id="GO:0005886">
    <property type="term" value="C:plasma membrane"/>
    <property type="evidence" value="ECO:0007669"/>
    <property type="project" value="TreeGrafter"/>
</dbReference>
<organism evidence="2">
    <name type="scientific">marine metagenome</name>
    <dbReference type="NCBI Taxonomy" id="408172"/>
    <lineage>
        <taxon>unclassified sequences</taxon>
        <taxon>metagenomes</taxon>
        <taxon>ecological metagenomes</taxon>
    </lineage>
</organism>
<keyword evidence="1" id="KW-1133">Transmembrane helix</keyword>
<keyword evidence="1" id="KW-0472">Membrane</keyword>
<dbReference type="EMBL" id="UINC01051697">
    <property type="protein sequence ID" value="SVB66156.1"/>
    <property type="molecule type" value="Genomic_DNA"/>
</dbReference>
<gene>
    <name evidence="2" type="ORF">METZ01_LOCUS219010</name>
</gene>
<dbReference type="InterPro" id="IPR050445">
    <property type="entry name" value="Bact_polysacc_biosynth/exp"/>
</dbReference>
<accession>A0A382FSU1</accession>